<evidence type="ECO:0000256" key="3">
    <source>
        <dbReference type="ARBA" id="ARBA00022777"/>
    </source>
</evidence>
<dbReference type="EC" id="2.7.-.-" evidence="4"/>
<dbReference type="GO" id="GO:0032958">
    <property type="term" value="P:inositol phosphate biosynthetic process"/>
    <property type="evidence" value="ECO:0007669"/>
    <property type="project" value="InterPro"/>
</dbReference>
<gene>
    <name evidence="5" type="ORF">LIPSTDRAFT_5588</name>
</gene>
<evidence type="ECO:0000256" key="4">
    <source>
        <dbReference type="RuleBase" id="RU363090"/>
    </source>
</evidence>
<evidence type="ECO:0000313" key="5">
    <source>
        <dbReference type="EMBL" id="ODQ70833.1"/>
    </source>
</evidence>
<reference evidence="5 6" key="1">
    <citation type="journal article" date="2016" name="Proc. Natl. Acad. Sci. U.S.A.">
        <title>Comparative genomics of biotechnologically important yeasts.</title>
        <authorList>
            <person name="Riley R."/>
            <person name="Haridas S."/>
            <person name="Wolfe K.H."/>
            <person name="Lopes M.R."/>
            <person name="Hittinger C.T."/>
            <person name="Goeker M."/>
            <person name="Salamov A.A."/>
            <person name="Wisecaver J.H."/>
            <person name="Long T.M."/>
            <person name="Calvey C.H."/>
            <person name="Aerts A.L."/>
            <person name="Barry K.W."/>
            <person name="Choi C."/>
            <person name="Clum A."/>
            <person name="Coughlan A.Y."/>
            <person name="Deshpande S."/>
            <person name="Douglass A.P."/>
            <person name="Hanson S.J."/>
            <person name="Klenk H.-P."/>
            <person name="LaButti K.M."/>
            <person name="Lapidus A."/>
            <person name="Lindquist E.A."/>
            <person name="Lipzen A.M."/>
            <person name="Meier-Kolthoff J.P."/>
            <person name="Ohm R.A."/>
            <person name="Otillar R.P."/>
            <person name="Pangilinan J.L."/>
            <person name="Peng Y."/>
            <person name="Rokas A."/>
            <person name="Rosa C.A."/>
            <person name="Scheuner C."/>
            <person name="Sibirny A.A."/>
            <person name="Slot J.C."/>
            <person name="Stielow J.B."/>
            <person name="Sun H."/>
            <person name="Kurtzman C.P."/>
            <person name="Blackwell M."/>
            <person name="Grigoriev I.V."/>
            <person name="Jeffries T.W."/>
        </authorList>
    </citation>
    <scope>NUCLEOTIDE SEQUENCE [LARGE SCALE GENOMIC DNA]</scope>
    <source>
        <strain evidence="5 6">NRRL Y-11557</strain>
    </source>
</reference>
<dbReference type="GO" id="GO:0046854">
    <property type="term" value="P:phosphatidylinositol phosphate biosynthetic process"/>
    <property type="evidence" value="ECO:0007669"/>
    <property type="project" value="TreeGrafter"/>
</dbReference>
<dbReference type="GO" id="GO:0008440">
    <property type="term" value="F:inositol-1,4,5-trisphosphate 3-kinase activity"/>
    <property type="evidence" value="ECO:0007669"/>
    <property type="project" value="TreeGrafter"/>
</dbReference>
<dbReference type="STRING" id="675824.A0A1E3PZF9"/>
<evidence type="ECO:0000256" key="1">
    <source>
        <dbReference type="ARBA" id="ARBA00007374"/>
    </source>
</evidence>
<dbReference type="AlphaFoldDB" id="A0A1E3PZF9"/>
<dbReference type="EMBL" id="KV454299">
    <property type="protein sequence ID" value="ODQ70833.1"/>
    <property type="molecule type" value="Genomic_DNA"/>
</dbReference>
<evidence type="ECO:0000313" key="6">
    <source>
        <dbReference type="Proteomes" id="UP000094385"/>
    </source>
</evidence>
<dbReference type="Proteomes" id="UP000094385">
    <property type="component" value="Unassembled WGS sequence"/>
</dbReference>
<dbReference type="GO" id="GO:0005634">
    <property type="term" value="C:nucleus"/>
    <property type="evidence" value="ECO:0007669"/>
    <property type="project" value="TreeGrafter"/>
</dbReference>
<proteinExistence type="inferred from homology"/>
<keyword evidence="2 4" id="KW-0808">Transferase</keyword>
<organism evidence="5 6">
    <name type="scientific">Lipomyces starkeyi NRRL Y-11557</name>
    <dbReference type="NCBI Taxonomy" id="675824"/>
    <lineage>
        <taxon>Eukaryota</taxon>
        <taxon>Fungi</taxon>
        <taxon>Dikarya</taxon>
        <taxon>Ascomycota</taxon>
        <taxon>Saccharomycotina</taxon>
        <taxon>Lipomycetes</taxon>
        <taxon>Lipomycetales</taxon>
        <taxon>Lipomycetaceae</taxon>
        <taxon>Lipomyces</taxon>
    </lineage>
</organism>
<dbReference type="PANTHER" id="PTHR12400">
    <property type="entry name" value="INOSITOL POLYPHOSPHATE KINASE"/>
    <property type="match status" value="1"/>
</dbReference>
<dbReference type="InterPro" id="IPR038286">
    <property type="entry name" value="IPK_sf"/>
</dbReference>
<name>A0A1E3PZF9_LIPST</name>
<protein>
    <recommendedName>
        <fullName evidence="4">Kinase</fullName>
        <ecNumber evidence="4">2.7.-.-</ecNumber>
    </recommendedName>
</protein>
<dbReference type="InterPro" id="IPR005522">
    <property type="entry name" value="IPK"/>
</dbReference>
<dbReference type="OrthoDB" id="338650at2759"/>
<keyword evidence="6" id="KW-1185">Reference proteome</keyword>
<accession>A0A1E3PZF9</accession>
<keyword evidence="3 4" id="KW-0418">Kinase</keyword>
<dbReference type="Gene3D" id="3.30.470.160">
    <property type="entry name" value="Inositol polyphosphate kinase"/>
    <property type="match status" value="1"/>
</dbReference>
<comment type="similarity">
    <text evidence="1 4">Belongs to the inositol phosphokinase (IPK) family.</text>
</comment>
<dbReference type="PANTHER" id="PTHR12400:SF103">
    <property type="entry name" value="INOSITOL POLYPHOSPHATE MULTIKINASE"/>
    <property type="match status" value="1"/>
</dbReference>
<evidence type="ECO:0000256" key="2">
    <source>
        <dbReference type="ARBA" id="ARBA00022679"/>
    </source>
</evidence>
<dbReference type="Pfam" id="PF03770">
    <property type="entry name" value="IPK"/>
    <property type="match status" value="1"/>
</dbReference>
<dbReference type="SUPFAM" id="SSF56104">
    <property type="entry name" value="SAICAR synthase-like"/>
    <property type="match status" value="1"/>
</dbReference>
<sequence>MSAPLAINISAAVSFDNKVAGHDGVLQDPSGAVVIKPAAELEIEFYESLILHRSFASVAPKFYGVLELNEQSAITEASGEVHRTTGADRAIVLENVAAGFVKPSVIDVKLGRQLWDEQASIEKRKRLDDVAAKTTSGSLCMRIAGMKTWDQDKEDYVVYDKYYGRSFDIKTVKEGIDTFIVKALGTDRRKEVIRRIITGISRIAEALEKEESRMYSASILAVYESDPIAIDEALKEERERPKRSHDDYDESEEEFEEMVSETVEINGQIVEQVSMFSAGDIVVGEDEDEDEDADEKSVCRVKLIDFAHATWTPGEGIDTNALEGVYNLRRLFDELLSAL</sequence>
<dbReference type="GO" id="GO:0005737">
    <property type="term" value="C:cytoplasm"/>
    <property type="evidence" value="ECO:0007669"/>
    <property type="project" value="TreeGrafter"/>
</dbReference>
<dbReference type="GO" id="GO:0000824">
    <property type="term" value="F:inositol-1,4,5,6-tetrakisphosphate 3-kinase activity"/>
    <property type="evidence" value="ECO:0007669"/>
    <property type="project" value="TreeGrafter"/>
</dbReference>